<evidence type="ECO:0000256" key="2">
    <source>
        <dbReference type="ARBA" id="ARBA00022448"/>
    </source>
</evidence>
<dbReference type="InterPro" id="IPR039421">
    <property type="entry name" value="Type_1_exporter"/>
</dbReference>
<dbReference type="InterPro" id="IPR017871">
    <property type="entry name" value="ABC_transporter-like_CS"/>
</dbReference>
<keyword evidence="4 11" id="KW-0812">Transmembrane</keyword>
<proteinExistence type="predicted"/>
<dbReference type="AlphaFoldDB" id="F5T2C9"/>
<feature type="transmembrane region" description="Helical" evidence="11">
    <location>
        <begin position="136"/>
        <end position="161"/>
    </location>
</feature>
<accession>F5T2C9</accession>
<evidence type="ECO:0000256" key="9">
    <source>
        <dbReference type="ARBA" id="ARBA00023055"/>
    </source>
</evidence>
<dbReference type="GO" id="GO:0016887">
    <property type="term" value="F:ATP hydrolysis activity"/>
    <property type="evidence" value="ECO:0007669"/>
    <property type="project" value="InterPro"/>
</dbReference>
<dbReference type="InterPro" id="IPR011917">
    <property type="entry name" value="ABC_transpr_lipidA"/>
</dbReference>
<dbReference type="NCBIfam" id="TIGR02203">
    <property type="entry name" value="MsbA_lipidA"/>
    <property type="match status" value="1"/>
</dbReference>
<dbReference type="FunFam" id="3.40.50.300:FF:000140">
    <property type="entry name" value="Lipid A export ATP-binding/permease protein MsbA"/>
    <property type="match status" value="1"/>
</dbReference>
<keyword evidence="10 11" id="KW-0472">Membrane</keyword>
<dbReference type="OrthoDB" id="9759820at2"/>
<gene>
    <name evidence="14" type="ORF">MAMP_01036</name>
</gene>
<dbReference type="Pfam" id="PF00005">
    <property type="entry name" value="ABC_tran"/>
    <property type="match status" value="1"/>
</dbReference>
<feature type="transmembrane region" description="Helical" evidence="11">
    <location>
        <begin position="255"/>
        <end position="273"/>
    </location>
</feature>
<evidence type="ECO:0000256" key="11">
    <source>
        <dbReference type="SAM" id="Phobius"/>
    </source>
</evidence>
<dbReference type="InterPro" id="IPR003439">
    <property type="entry name" value="ABC_transporter-like_ATP-bd"/>
</dbReference>
<keyword evidence="3" id="KW-1003">Cell membrane</keyword>
<reference evidence="14 15" key="1">
    <citation type="journal article" date="2011" name="J. Bacteriol.">
        <title>Draft genome sequence of Methylophaga aminisulfidivorans MP T.</title>
        <authorList>
            <person name="Han G.H."/>
            <person name="Kim W."/>
            <person name="Chun J."/>
            <person name="Kim S.W."/>
        </authorList>
    </citation>
    <scope>NUCLEOTIDE SEQUENCE [LARGE SCALE GENOMIC DNA]</scope>
    <source>
        <strain evidence="15">MP(T)</strain>
    </source>
</reference>
<dbReference type="InterPro" id="IPR036640">
    <property type="entry name" value="ABC1_TM_sf"/>
</dbReference>
<evidence type="ECO:0000313" key="15">
    <source>
        <dbReference type="Proteomes" id="UP000003544"/>
    </source>
</evidence>
<dbReference type="EMBL" id="AFIG01000003">
    <property type="protein sequence ID" value="EGL53427.1"/>
    <property type="molecule type" value="Genomic_DNA"/>
</dbReference>
<dbReference type="PROSITE" id="PS50929">
    <property type="entry name" value="ABC_TM1F"/>
    <property type="match status" value="1"/>
</dbReference>
<feature type="domain" description="ABC transmembrane type-1" evidence="13">
    <location>
        <begin position="29"/>
        <end position="311"/>
    </location>
</feature>
<dbReference type="GO" id="GO:0034040">
    <property type="term" value="F:ATPase-coupled lipid transmembrane transporter activity"/>
    <property type="evidence" value="ECO:0007669"/>
    <property type="project" value="InterPro"/>
</dbReference>
<keyword evidence="6" id="KW-0067">ATP-binding</keyword>
<dbReference type="PANTHER" id="PTHR43394:SF1">
    <property type="entry name" value="ATP-BINDING CASSETTE SUB-FAMILY B MEMBER 10, MITOCHONDRIAL"/>
    <property type="match status" value="1"/>
</dbReference>
<keyword evidence="2" id="KW-0813">Transport</keyword>
<keyword evidence="5" id="KW-0547">Nucleotide-binding</keyword>
<organism evidence="14 15">
    <name type="scientific">Methylophaga aminisulfidivorans MP</name>
    <dbReference type="NCBI Taxonomy" id="1026882"/>
    <lineage>
        <taxon>Bacteria</taxon>
        <taxon>Pseudomonadati</taxon>
        <taxon>Pseudomonadota</taxon>
        <taxon>Gammaproteobacteria</taxon>
        <taxon>Thiotrichales</taxon>
        <taxon>Piscirickettsiaceae</taxon>
        <taxon>Methylophaga</taxon>
    </lineage>
</organism>
<dbReference type="SMART" id="SM00382">
    <property type="entry name" value="AAA"/>
    <property type="match status" value="1"/>
</dbReference>
<dbReference type="Gene3D" id="3.40.50.300">
    <property type="entry name" value="P-loop containing nucleotide triphosphate hydrolases"/>
    <property type="match status" value="1"/>
</dbReference>
<feature type="transmembrane region" description="Helical" evidence="11">
    <location>
        <begin position="67"/>
        <end position="93"/>
    </location>
</feature>
<comment type="caution">
    <text evidence="14">The sequence shown here is derived from an EMBL/GenBank/DDBJ whole genome shotgun (WGS) entry which is preliminary data.</text>
</comment>
<keyword evidence="9" id="KW-0445">Lipid transport</keyword>
<dbReference type="Gene3D" id="1.20.1560.10">
    <property type="entry name" value="ABC transporter type 1, transmembrane domain"/>
    <property type="match status" value="1"/>
</dbReference>
<evidence type="ECO:0000256" key="5">
    <source>
        <dbReference type="ARBA" id="ARBA00022741"/>
    </source>
</evidence>
<dbReference type="GO" id="GO:0015421">
    <property type="term" value="F:ABC-type oligopeptide transporter activity"/>
    <property type="evidence" value="ECO:0007669"/>
    <property type="project" value="TreeGrafter"/>
</dbReference>
<dbReference type="eggNOG" id="COG1132">
    <property type="taxonomic scope" value="Bacteria"/>
</dbReference>
<evidence type="ECO:0000256" key="4">
    <source>
        <dbReference type="ARBA" id="ARBA00022692"/>
    </source>
</evidence>
<sequence>MSQTPVSLTAVQLYKRLLSYVKPYWLAFVISIIAMIAFAGTETGMAALMKPLLDGSFVEKDPTTIKYVPLMLIGLFLIRGVANFLTTYGLGWIARNVIKTLREEMFEKLITLPASFYDRNNSGQLMSKLLYDVEQVAGAATDAILTVIRDTLTIIGLIAWMIYLNGFLSLIILVTVPFVAILVYFVSIRFRRISKEIQGSMGNVSHVCGEIIEAHREVKTFGSQAYETERFDRINRKNRGQQMKKIATDASSEPVIQLITVLGLAVVIYLATLPEVLNSITVGSFISFITAMFMLLTPLKRLTKVNSKLQAGIAAAESIFTLLDEEPEHDTGTLTMDRAKGEIEYRHVSFSYDEGKGSVLNDICFMAKPGQTIAFVGHSGSGKTTLVSLLARFYNIEKGQILIDGVDISQLTLKDLRKQLSLVNQQVVLFNDTIANNISYGQAGEVSEEAIIKAAKSAHAWEFIQKLPQGLQTEVGENGVLLSGGQRQRLAIARALLRNSPILILDEATSALDTEAERHIQAAFEELMRERTTLVIAHRLSTIEKADKIIVMHDGEILETGTHQELLANGKHYAELYRLQFQDD</sequence>
<keyword evidence="8 11" id="KW-1133">Transmembrane helix</keyword>
<feature type="domain" description="ABC transporter" evidence="12">
    <location>
        <begin position="343"/>
        <end position="579"/>
    </location>
</feature>
<dbReference type="STRING" id="1026882.MAMP_01036"/>
<evidence type="ECO:0000256" key="3">
    <source>
        <dbReference type="ARBA" id="ARBA00022475"/>
    </source>
</evidence>
<evidence type="ECO:0000259" key="12">
    <source>
        <dbReference type="PROSITE" id="PS50893"/>
    </source>
</evidence>
<feature type="transmembrane region" description="Helical" evidence="11">
    <location>
        <begin position="167"/>
        <end position="186"/>
    </location>
</feature>
<protein>
    <submittedName>
        <fullName evidence="14">ABC-type multidrug transport system, ATPase and permease component</fullName>
    </submittedName>
</protein>
<dbReference type="InterPro" id="IPR011527">
    <property type="entry name" value="ABC1_TM_dom"/>
</dbReference>
<dbReference type="PANTHER" id="PTHR43394">
    <property type="entry name" value="ATP-DEPENDENT PERMEASE MDL1, MITOCHONDRIAL"/>
    <property type="match status" value="1"/>
</dbReference>
<comment type="subcellular location">
    <subcellularLocation>
        <location evidence="1">Cell membrane</location>
        <topology evidence="1">Multi-pass membrane protein</topology>
    </subcellularLocation>
</comment>
<dbReference type="SUPFAM" id="SSF52540">
    <property type="entry name" value="P-loop containing nucleoside triphosphate hydrolases"/>
    <property type="match status" value="1"/>
</dbReference>
<evidence type="ECO:0000313" key="14">
    <source>
        <dbReference type="EMBL" id="EGL53427.1"/>
    </source>
</evidence>
<dbReference type="RefSeq" id="WP_007146677.1">
    <property type="nucleotide sequence ID" value="NZ_AFIG01000003.1"/>
</dbReference>
<dbReference type="CDD" id="cd18552">
    <property type="entry name" value="ABC_6TM_MsbA_like"/>
    <property type="match status" value="1"/>
</dbReference>
<keyword evidence="7" id="KW-1278">Translocase</keyword>
<feature type="transmembrane region" description="Helical" evidence="11">
    <location>
        <begin position="24"/>
        <end position="47"/>
    </location>
</feature>
<dbReference type="InterPro" id="IPR003593">
    <property type="entry name" value="AAA+_ATPase"/>
</dbReference>
<feature type="transmembrane region" description="Helical" evidence="11">
    <location>
        <begin position="279"/>
        <end position="299"/>
    </location>
</feature>
<name>F5T2C9_9GAMM</name>
<dbReference type="SUPFAM" id="SSF90123">
    <property type="entry name" value="ABC transporter transmembrane region"/>
    <property type="match status" value="1"/>
</dbReference>
<evidence type="ECO:0000256" key="10">
    <source>
        <dbReference type="ARBA" id="ARBA00023136"/>
    </source>
</evidence>
<dbReference type="Pfam" id="PF00664">
    <property type="entry name" value="ABC_membrane"/>
    <property type="match status" value="1"/>
</dbReference>
<dbReference type="PROSITE" id="PS50893">
    <property type="entry name" value="ABC_TRANSPORTER_2"/>
    <property type="match status" value="1"/>
</dbReference>
<evidence type="ECO:0000256" key="7">
    <source>
        <dbReference type="ARBA" id="ARBA00022967"/>
    </source>
</evidence>
<evidence type="ECO:0000256" key="1">
    <source>
        <dbReference type="ARBA" id="ARBA00004651"/>
    </source>
</evidence>
<keyword evidence="15" id="KW-1185">Reference proteome</keyword>
<dbReference type="GO" id="GO:0005886">
    <property type="term" value="C:plasma membrane"/>
    <property type="evidence" value="ECO:0007669"/>
    <property type="project" value="UniProtKB-SubCell"/>
</dbReference>
<dbReference type="Proteomes" id="UP000003544">
    <property type="component" value="Unassembled WGS sequence"/>
</dbReference>
<dbReference type="GO" id="GO:0005524">
    <property type="term" value="F:ATP binding"/>
    <property type="evidence" value="ECO:0007669"/>
    <property type="project" value="UniProtKB-KW"/>
</dbReference>
<dbReference type="InterPro" id="IPR027417">
    <property type="entry name" value="P-loop_NTPase"/>
</dbReference>
<dbReference type="PROSITE" id="PS00211">
    <property type="entry name" value="ABC_TRANSPORTER_1"/>
    <property type="match status" value="1"/>
</dbReference>
<evidence type="ECO:0000256" key="8">
    <source>
        <dbReference type="ARBA" id="ARBA00022989"/>
    </source>
</evidence>
<evidence type="ECO:0000256" key="6">
    <source>
        <dbReference type="ARBA" id="ARBA00022840"/>
    </source>
</evidence>
<evidence type="ECO:0000259" key="13">
    <source>
        <dbReference type="PROSITE" id="PS50929"/>
    </source>
</evidence>